<dbReference type="Pfam" id="PF23824">
    <property type="entry name" value="DUF7194"/>
    <property type="match status" value="1"/>
</dbReference>
<organism evidence="1 2">
    <name type="scientific">Erwinia phage PhiEaH1</name>
    <dbReference type="NCBI Taxonomy" id="1401669"/>
    <lineage>
        <taxon>Viruses</taxon>
        <taxon>Duplodnaviria</taxon>
        <taxon>Heunggongvirae</taxon>
        <taxon>Uroviricota</taxon>
        <taxon>Caudoviricetes</taxon>
        <taxon>Chimalliviridae</taxon>
        <taxon>Iapetusvirus</taxon>
        <taxon>Iapetusvirus EaH1</taxon>
    </lineage>
</organism>
<sequence>MATRITPLPNMRGLYTLRMPWTTDNKVLYTCTALRTFRELIANGNDVFVTYYQPKGLQQSDYEADNAAGAILCVLQGDDGSIINVPDTYVVSYPDSSVPAVGHFVLSASIGPMRMDVNMDFLRSKVGEVISDTIGVVPEVFVDVLDSSTVMTREEYDAMEAARTAAIKNRSTTYALLLQEQARTTVLQNKVAELQSLLEQKQQNP</sequence>
<dbReference type="KEGG" id="vg:18501073"/>
<accession>W8CZG1</accession>
<reference evidence="1 2" key="1">
    <citation type="journal article" date="2014" name="FEMS Microbiol. Lett.">
        <title>The genome of the Erwinia amylovora phage PhiEaH1 reveals greater diversity and broadens the applicability of phages for the treatment of fire blight.</title>
        <authorList>
            <person name="Meczker K."/>
            <person name="Domotor D."/>
            <person name="Vass J."/>
            <person name="Rakhely G."/>
            <person name="Schneider G."/>
            <person name="Kovacs T."/>
        </authorList>
    </citation>
    <scope>NUCLEOTIDE SEQUENCE [LARGE SCALE GENOMIC DNA]</scope>
</reference>
<dbReference type="Proteomes" id="UP000204235">
    <property type="component" value="Segment"/>
</dbReference>
<dbReference type="OrthoDB" id="17733at10239"/>
<dbReference type="InterPro" id="IPR055618">
    <property type="entry name" value="DUF7194"/>
</dbReference>
<name>W8CZG1_9CAUD</name>
<evidence type="ECO:0000313" key="1">
    <source>
        <dbReference type="EMBL" id="AGX01902.1"/>
    </source>
</evidence>
<dbReference type="EMBL" id="KF623294">
    <property type="protein sequence ID" value="AGX01902.1"/>
    <property type="molecule type" value="Genomic_DNA"/>
</dbReference>
<dbReference type="GeneID" id="18501073"/>
<proteinExistence type="predicted"/>
<dbReference type="RefSeq" id="YP_009010233.1">
    <property type="nucleotide sequence ID" value="NC_023610.1"/>
</dbReference>
<protein>
    <submittedName>
        <fullName evidence="1">Uncharacterized protein</fullName>
    </submittedName>
</protein>
<keyword evidence="2" id="KW-1185">Reference proteome</keyword>
<evidence type="ECO:0000313" key="2">
    <source>
        <dbReference type="Proteomes" id="UP000204235"/>
    </source>
</evidence>